<dbReference type="InterPro" id="IPR022603">
    <property type="entry name" value="DUF3152"/>
</dbReference>
<accession>A0ABU7S6P6</accession>
<dbReference type="Proteomes" id="UP001339911">
    <property type="component" value="Unassembled WGS sequence"/>
</dbReference>
<feature type="region of interest" description="Disordered" evidence="1">
    <location>
        <begin position="63"/>
        <end position="113"/>
    </location>
</feature>
<feature type="region of interest" description="Disordered" evidence="1">
    <location>
        <begin position="1"/>
        <end position="26"/>
    </location>
</feature>
<evidence type="ECO:0000313" key="5">
    <source>
        <dbReference type="Proteomes" id="UP001339911"/>
    </source>
</evidence>
<sequence length="299" mass="32117">MWIRDRRRPPAPGAAAPVAGSAHRRRTRRFRRGRVLAVVLLGVAGAVGVLGILVPPAERLTGEDPSAAAQPAGPATPSAVPTASPTPTPTPSRAPAPVLRLTDPVPSTGPGSFSYATGRGEVLGRAGTVRRYRVAVERNVDAHIAEFAAKVDASLADPRSWIGSGRLRLQRVPDKAGHDFTVYLVTAGTAREMCAASGVDIRVGGKPYTSCRGSGRVIINLDRWMRSVPHYVEAKVPLDRYRTYVVNHEVGHELGHGHERCPRSGRAAPVMMQQTLFLNGCVPNPWPYLKGERYEGPSL</sequence>
<evidence type="ECO:0000256" key="2">
    <source>
        <dbReference type="SAM" id="Phobius"/>
    </source>
</evidence>
<comment type="caution">
    <text evidence="4">The sequence shown here is derived from an EMBL/GenBank/DDBJ whole genome shotgun (WGS) entry which is preliminary data.</text>
</comment>
<protein>
    <submittedName>
        <fullName evidence="4">DUF3152 domain-containing protein</fullName>
    </submittedName>
</protein>
<dbReference type="SUPFAM" id="SSF55486">
    <property type="entry name" value="Metalloproteases ('zincins'), catalytic domain"/>
    <property type="match status" value="1"/>
</dbReference>
<gene>
    <name evidence="4" type="ORF">V1634_01990</name>
</gene>
<keyword evidence="2" id="KW-0812">Transmembrane</keyword>
<proteinExistence type="predicted"/>
<keyword evidence="2" id="KW-0472">Membrane</keyword>
<dbReference type="EMBL" id="JAZGQL010000001">
    <property type="protein sequence ID" value="MEE6305604.1"/>
    <property type="molecule type" value="Genomic_DNA"/>
</dbReference>
<reference evidence="4 5" key="1">
    <citation type="submission" date="2024-01" db="EMBL/GenBank/DDBJ databases">
        <title>Genome insights into Plantactinospora veratri sp. nov.</title>
        <authorList>
            <person name="Wang L."/>
        </authorList>
    </citation>
    <scope>NUCLEOTIDE SEQUENCE [LARGE SCALE GENOMIC DNA]</scope>
    <source>
        <strain evidence="4 5">NEAU-FHS4</strain>
    </source>
</reference>
<keyword evidence="5" id="KW-1185">Reference proteome</keyword>
<organism evidence="4 5">
    <name type="scientific">Plantactinospora veratri</name>
    <dbReference type="NCBI Taxonomy" id="1436122"/>
    <lineage>
        <taxon>Bacteria</taxon>
        <taxon>Bacillati</taxon>
        <taxon>Actinomycetota</taxon>
        <taxon>Actinomycetes</taxon>
        <taxon>Micromonosporales</taxon>
        <taxon>Micromonosporaceae</taxon>
        <taxon>Plantactinospora</taxon>
    </lineage>
</organism>
<feature type="domain" description="DUF3152" evidence="3">
    <location>
        <begin position="104"/>
        <end position="279"/>
    </location>
</feature>
<feature type="compositionally biased region" description="Low complexity" evidence="1">
    <location>
        <begin position="71"/>
        <end position="83"/>
    </location>
</feature>
<evidence type="ECO:0000256" key="1">
    <source>
        <dbReference type="SAM" id="MobiDB-lite"/>
    </source>
</evidence>
<evidence type="ECO:0000313" key="4">
    <source>
        <dbReference type="EMBL" id="MEE6305604.1"/>
    </source>
</evidence>
<name>A0ABU7S6P6_9ACTN</name>
<evidence type="ECO:0000259" key="3">
    <source>
        <dbReference type="Pfam" id="PF11350"/>
    </source>
</evidence>
<dbReference type="RefSeq" id="WP_331205973.1">
    <property type="nucleotide sequence ID" value="NZ_JAZGQL010000001.1"/>
</dbReference>
<feature type="compositionally biased region" description="Pro residues" evidence="1">
    <location>
        <begin position="84"/>
        <end position="94"/>
    </location>
</feature>
<keyword evidence="2" id="KW-1133">Transmembrane helix</keyword>
<feature type="transmembrane region" description="Helical" evidence="2">
    <location>
        <begin position="35"/>
        <end position="54"/>
    </location>
</feature>
<dbReference type="Pfam" id="PF11350">
    <property type="entry name" value="DUF3152"/>
    <property type="match status" value="1"/>
</dbReference>